<dbReference type="PANTHER" id="PTHR11079">
    <property type="entry name" value="CYTOSINE DEAMINASE FAMILY MEMBER"/>
    <property type="match status" value="1"/>
</dbReference>
<evidence type="ECO:0000256" key="2">
    <source>
        <dbReference type="ARBA" id="ARBA00022833"/>
    </source>
</evidence>
<dbReference type="GO" id="GO:0016787">
    <property type="term" value="F:hydrolase activity"/>
    <property type="evidence" value="ECO:0007669"/>
    <property type="project" value="InterPro"/>
</dbReference>
<dbReference type="PANTHER" id="PTHR11079:SF162">
    <property type="entry name" value="RIBOFLAVIN BIOSYNTHESIS PROTEIN PYRD, CHLOROPLASTIC"/>
    <property type="match status" value="1"/>
</dbReference>
<gene>
    <name evidence="4" type="ORF">N825_33330</name>
</gene>
<dbReference type="Proteomes" id="UP000019486">
    <property type="component" value="Unassembled WGS sequence"/>
</dbReference>
<name>W9H442_9PROT</name>
<evidence type="ECO:0000259" key="3">
    <source>
        <dbReference type="PROSITE" id="PS51747"/>
    </source>
</evidence>
<evidence type="ECO:0000313" key="5">
    <source>
        <dbReference type="Proteomes" id="UP000019486"/>
    </source>
</evidence>
<dbReference type="InterPro" id="IPR002125">
    <property type="entry name" value="CMP_dCMP_dom"/>
</dbReference>
<proteinExistence type="predicted"/>
<dbReference type="SUPFAM" id="SSF53927">
    <property type="entry name" value="Cytidine deaminase-like"/>
    <property type="match status" value="1"/>
</dbReference>
<comment type="caution">
    <text evidence="4">The sequence shown here is derived from an EMBL/GenBank/DDBJ whole genome shotgun (WGS) entry which is preliminary data.</text>
</comment>
<dbReference type="PROSITE" id="PS51747">
    <property type="entry name" value="CYT_DCMP_DEAMINASES_2"/>
    <property type="match status" value="1"/>
</dbReference>
<dbReference type="GO" id="GO:0008270">
    <property type="term" value="F:zinc ion binding"/>
    <property type="evidence" value="ECO:0007669"/>
    <property type="project" value="InterPro"/>
</dbReference>
<keyword evidence="5" id="KW-1185">Reference proteome</keyword>
<accession>W9H442</accession>
<dbReference type="InterPro" id="IPR016193">
    <property type="entry name" value="Cytidine_deaminase-like"/>
</dbReference>
<dbReference type="PATRIC" id="fig|1385369.3.peg.2110"/>
<evidence type="ECO:0000256" key="1">
    <source>
        <dbReference type="ARBA" id="ARBA00022723"/>
    </source>
</evidence>
<dbReference type="AlphaFoldDB" id="W9H442"/>
<reference evidence="4 5" key="1">
    <citation type="submission" date="2013-08" db="EMBL/GenBank/DDBJ databases">
        <title>The genome sequence of Skermanella stibiiresistens.</title>
        <authorList>
            <person name="Zhu W."/>
            <person name="Wang G."/>
        </authorList>
    </citation>
    <scope>NUCLEOTIDE SEQUENCE [LARGE SCALE GENOMIC DNA]</scope>
    <source>
        <strain evidence="4 5">SB22</strain>
    </source>
</reference>
<dbReference type="RefSeq" id="WP_245613072.1">
    <property type="nucleotide sequence ID" value="NZ_AVFL01000006.1"/>
</dbReference>
<keyword evidence="1" id="KW-0479">Metal-binding</keyword>
<dbReference type="EMBL" id="AVFL01000006">
    <property type="protein sequence ID" value="EWY40814.1"/>
    <property type="molecule type" value="Genomic_DNA"/>
</dbReference>
<dbReference type="InterPro" id="IPR016192">
    <property type="entry name" value="APOBEC/CMP_deaminase_Zn-bd"/>
</dbReference>
<dbReference type="STRING" id="1385369.N825_33330"/>
<evidence type="ECO:0000313" key="4">
    <source>
        <dbReference type="EMBL" id="EWY40814.1"/>
    </source>
</evidence>
<keyword evidence="2" id="KW-0862">Zinc</keyword>
<dbReference type="CDD" id="cd01285">
    <property type="entry name" value="nucleoside_deaminase"/>
    <property type="match status" value="1"/>
</dbReference>
<protein>
    <recommendedName>
        <fullName evidence="3">CMP/dCMP-type deaminase domain-containing protein</fullName>
    </recommendedName>
</protein>
<feature type="domain" description="CMP/dCMP-type deaminase" evidence="3">
    <location>
        <begin position="4"/>
        <end position="114"/>
    </location>
</feature>
<dbReference type="PROSITE" id="PS00903">
    <property type="entry name" value="CYT_DCMP_DEAMINASES_1"/>
    <property type="match status" value="1"/>
</dbReference>
<organism evidence="4 5">
    <name type="scientific">Skermanella stibiiresistens SB22</name>
    <dbReference type="NCBI Taxonomy" id="1385369"/>
    <lineage>
        <taxon>Bacteria</taxon>
        <taxon>Pseudomonadati</taxon>
        <taxon>Pseudomonadota</taxon>
        <taxon>Alphaproteobacteria</taxon>
        <taxon>Rhodospirillales</taxon>
        <taxon>Azospirillaceae</taxon>
        <taxon>Skermanella</taxon>
    </lineage>
</organism>
<dbReference type="Gene3D" id="3.40.140.10">
    <property type="entry name" value="Cytidine Deaminase, domain 2"/>
    <property type="match status" value="1"/>
</dbReference>
<sequence>MTLMYQDHFMRHAITLARRALTEPGTEPFGAVIVKDDVIVGEGLNRSLAHFDPTSHGEVEAIRDACQKLRSVDLTGCDLYTSCEPCALCVAAMKIAGIRTLYYATSLDQAGKVLDGLDPRRRHPIDVDAVRRAAGATLAAGEMPSSQAMPEEATEVLIEWVSRPWTSPDPAVR</sequence>
<dbReference type="Pfam" id="PF00383">
    <property type="entry name" value="dCMP_cyt_deam_1"/>
    <property type="match status" value="1"/>
</dbReference>